<evidence type="ECO:0000313" key="4">
    <source>
        <dbReference type="Proteomes" id="UP000460272"/>
    </source>
</evidence>
<accession>A0A6P2BY37</accession>
<dbReference type="InterPro" id="IPR009839">
    <property type="entry name" value="SseB_N"/>
</dbReference>
<dbReference type="Pfam" id="PF07179">
    <property type="entry name" value="SseB"/>
    <property type="match status" value="1"/>
</dbReference>
<feature type="domain" description="SseB protein N-terminal" evidence="2">
    <location>
        <begin position="42"/>
        <end position="161"/>
    </location>
</feature>
<feature type="region of interest" description="Disordered" evidence="1">
    <location>
        <begin position="1"/>
        <end position="36"/>
    </location>
</feature>
<sequence length="235" mass="23200">MSTSGGPASREPASGAPASGGPASGGPASRPAGDTGGADPALTAILAAYAAGQAAETAVLAAVAATRLLVPVVAVLAEANADGTEKETEMALPTLIGNDGRKAVIAFTGVETVTRWRADARPVPVPAPQLWPAVAAEEADAVVVDVAGPVPLVIEGARLRALAAGEPAPLPHADPDVRAAVAAVTDGFDLEPGGEDADLTVTLRTADPDRARAAAEAIAAALAPRLRRGIAFRLG</sequence>
<name>A0A6P2BY37_9ACTN</name>
<evidence type="ECO:0000256" key="1">
    <source>
        <dbReference type="SAM" id="MobiDB-lite"/>
    </source>
</evidence>
<dbReference type="RefSeq" id="WP_145855661.1">
    <property type="nucleotide sequence ID" value="NZ_RPFW01000004.1"/>
</dbReference>
<proteinExistence type="predicted"/>
<dbReference type="Proteomes" id="UP000460272">
    <property type="component" value="Unassembled WGS sequence"/>
</dbReference>
<dbReference type="OrthoDB" id="5188303at2"/>
<keyword evidence="4" id="KW-1185">Reference proteome</keyword>
<reference evidence="3 4" key="1">
    <citation type="submission" date="2018-11" db="EMBL/GenBank/DDBJ databases">
        <title>Trebonia kvetii gen.nov., sp.nov., a novel acidophilic actinobacterium, and proposal of the new actinobacterial family Treboniaceae fam. nov.</title>
        <authorList>
            <person name="Rapoport D."/>
            <person name="Sagova-Mareckova M."/>
            <person name="Sedlacek I."/>
            <person name="Provaznik J."/>
            <person name="Kralova S."/>
            <person name="Pavlinic D."/>
            <person name="Benes V."/>
            <person name="Kopecky J."/>
        </authorList>
    </citation>
    <scope>NUCLEOTIDE SEQUENCE [LARGE SCALE GENOMIC DNA]</scope>
    <source>
        <strain evidence="3 4">15Tr583</strain>
    </source>
</reference>
<evidence type="ECO:0000313" key="3">
    <source>
        <dbReference type="EMBL" id="TVZ03161.1"/>
    </source>
</evidence>
<dbReference type="EMBL" id="RPFW01000004">
    <property type="protein sequence ID" value="TVZ03161.1"/>
    <property type="molecule type" value="Genomic_DNA"/>
</dbReference>
<gene>
    <name evidence="3" type="ORF">EAS64_22210</name>
</gene>
<organism evidence="3 4">
    <name type="scientific">Trebonia kvetii</name>
    <dbReference type="NCBI Taxonomy" id="2480626"/>
    <lineage>
        <taxon>Bacteria</taxon>
        <taxon>Bacillati</taxon>
        <taxon>Actinomycetota</taxon>
        <taxon>Actinomycetes</taxon>
        <taxon>Streptosporangiales</taxon>
        <taxon>Treboniaceae</taxon>
        <taxon>Trebonia</taxon>
    </lineage>
</organism>
<dbReference type="AlphaFoldDB" id="A0A6P2BY37"/>
<protein>
    <submittedName>
        <fullName evidence="3">SseB family protein</fullName>
    </submittedName>
</protein>
<comment type="caution">
    <text evidence="3">The sequence shown here is derived from an EMBL/GenBank/DDBJ whole genome shotgun (WGS) entry which is preliminary data.</text>
</comment>
<evidence type="ECO:0000259" key="2">
    <source>
        <dbReference type="Pfam" id="PF07179"/>
    </source>
</evidence>